<comment type="caution">
    <text evidence="1">The sequence shown here is derived from an EMBL/GenBank/DDBJ whole genome shotgun (WGS) entry which is preliminary data.</text>
</comment>
<dbReference type="EMBL" id="AZGD01000090">
    <property type="protein sequence ID" value="KRM19061.1"/>
    <property type="molecule type" value="Genomic_DNA"/>
</dbReference>
<dbReference type="SUPFAM" id="SSF158504">
    <property type="entry name" value="BH2638-like"/>
    <property type="match status" value="1"/>
</dbReference>
<dbReference type="InterPro" id="IPR023324">
    <property type="entry name" value="BH2638-like_sf"/>
</dbReference>
<keyword evidence="2" id="KW-1185">Reference proteome</keyword>
<dbReference type="Proteomes" id="UP000051054">
    <property type="component" value="Unassembled WGS sequence"/>
</dbReference>
<dbReference type="InterPro" id="IPR007920">
    <property type="entry name" value="UPF0223"/>
</dbReference>
<sequence>MDDWNTEEIIVACNFYAAVEKYYENGIDTSEFMDLYEKYLKLVPAKMYQKQLDKKFNEVSGYSIYKAIQTIKKTNKKFIKG</sequence>
<proteinExistence type="predicted"/>
<dbReference type="AlphaFoldDB" id="A0A0R1WNQ5"/>
<evidence type="ECO:0000313" key="2">
    <source>
        <dbReference type="Proteomes" id="UP000051054"/>
    </source>
</evidence>
<name>A0A0R1WNQ5_9LACO</name>
<dbReference type="Pfam" id="PF05256">
    <property type="entry name" value="UPF0223"/>
    <property type="match status" value="1"/>
</dbReference>
<evidence type="ECO:0000313" key="1">
    <source>
        <dbReference type="EMBL" id="KRM19061.1"/>
    </source>
</evidence>
<dbReference type="PATRIC" id="fig|1423755.3.peg.904"/>
<dbReference type="NCBIfam" id="NF003353">
    <property type="entry name" value="PRK04387.1"/>
    <property type="match status" value="1"/>
</dbReference>
<dbReference type="eggNOG" id="COG4476">
    <property type="taxonomic scope" value="Bacteria"/>
</dbReference>
<organism evidence="1 2">
    <name type="scientific">Ligilactobacillus hayakitensis DSM 18933 = JCM 14209</name>
    <dbReference type="NCBI Taxonomy" id="1423755"/>
    <lineage>
        <taxon>Bacteria</taxon>
        <taxon>Bacillati</taxon>
        <taxon>Bacillota</taxon>
        <taxon>Bacilli</taxon>
        <taxon>Lactobacillales</taxon>
        <taxon>Lactobacillaceae</taxon>
        <taxon>Ligilactobacillus</taxon>
    </lineage>
</organism>
<protein>
    <submittedName>
        <fullName evidence="1">Uncharacterized protein</fullName>
    </submittedName>
</protein>
<dbReference type="Gene3D" id="1.10.220.80">
    <property type="entry name" value="BH2638-like"/>
    <property type="match status" value="1"/>
</dbReference>
<gene>
    <name evidence="1" type="ORF">FC40_GL000850</name>
</gene>
<accession>A0A0R1WNQ5</accession>
<reference evidence="1 2" key="1">
    <citation type="journal article" date="2015" name="Genome Announc.">
        <title>Expanding the biotechnology potential of lactobacilli through comparative genomics of 213 strains and associated genera.</title>
        <authorList>
            <person name="Sun Z."/>
            <person name="Harris H.M."/>
            <person name="McCann A."/>
            <person name="Guo C."/>
            <person name="Argimon S."/>
            <person name="Zhang W."/>
            <person name="Yang X."/>
            <person name="Jeffery I.B."/>
            <person name="Cooney J.C."/>
            <person name="Kagawa T.F."/>
            <person name="Liu W."/>
            <person name="Song Y."/>
            <person name="Salvetti E."/>
            <person name="Wrobel A."/>
            <person name="Rasinkangas P."/>
            <person name="Parkhill J."/>
            <person name="Rea M.C."/>
            <person name="O'Sullivan O."/>
            <person name="Ritari J."/>
            <person name="Douillard F.P."/>
            <person name="Paul Ross R."/>
            <person name="Yang R."/>
            <person name="Briner A.E."/>
            <person name="Felis G.E."/>
            <person name="de Vos W.M."/>
            <person name="Barrangou R."/>
            <person name="Klaenhammer T.R."/>
            <person name="Caufield P.W."/>
            <person name="Cui Y."/>
            <person name="Zhang H."/>
            <person name="O'Toole P.W."/>
        </authorList>
    </citation>
    <scope>NUCLEOTIDE SEQUENCE [LARGE SCALE GENOMIC DNA]</scope>
    <source>
        <strain evidence="1 2">DSM 18933</strain>
    </source>
</reference>
<dbReference type="STRING" id="1423755.FC40_GL000850"/>